<name>A0AAE2ZPP3_9HYPH</name>
<reference evidence="1" key="1">
    <citation type="submission" date="2021-08" db="EMBL/GenBank/DDBJ databases">
        <title>Hoeflea bacterium WL0058 sp. nov., isolated from the sediment.</title>
        <authorList>
            <person name="Wang L."/>
            <person name="Zhang D."/>
        </authorList>
    </citation>
    <scope>NUCLEOTIDE SEQUENCE</scope>
    <source>
        <strain evidence="1">WL0058</strain>
    </source>
</reference>
<gene>
    <name evidence="1" type="ORF">K1W69_15470</name>
</gene>
<protein>
    <submittedName>
        <fullName evidence="1">Uncharacterized protein</fullName>
    </submittedName>
</protein>
<sequence>MKPLAAIAPVAILCFGVGETGAASSDGGKTGRNCPLALAAYQAADQAILLEFRGDETRSFRVVVDGLDPMLDGYVFPDEAGEGELGVVLDDCPEGDVTGNDLSQCRIWQGPMLASGADGGTAPLPGHHQPASPYVVMQGLDQALTQSALFVEAGLPAIEFEYLSLYACQE</sequence>
<accession>A0AAE2ZPP3</accession>
<evidence type="ECO:0000313" key="1">
    <source>
        <dbReference type="EMBL" id="MBW8638596.1"/>
    </source>
</evidence>
<organism evidence="1 2">
    <name type="scientific">Flavimaribacter sediminis</name>
    <dbReference type="NCBI Taxonomy" id="2865987"/>
    <lineage>
        <taxon>Bacteria</taxon>
        <taxon>Pseudomonadati</taxon>
        <taxon>Pseudomonadota</taxon>
        <taxon>Alphaproteobacteria</taxon>
        <taxon>Hyphomicrobiales</taxon>
        <taxon>Rhizobiaceae</taxon>
        <taxon>Flavimaribacter</taxon>
    </lineage>
</organism>
<comment type="caution">
    <text evidence="1">The sequence shown here is derived from an EMBL/GenBank/DDBJ whole genome shotgun (WGS) entry which is preliminary data.</text>
</comment>
<proteinExistence type="predicted"/>
<dbReference type="RefSeq" id="WP_220229202.1">
    <property type="nucleotide sequence ID" value="NZ_JAICBX010000002.1"/>
</dbReference>
<dbReference type="AlphaFoldDB" id="A0AAE2ZPP3"/>
<dbReference type="Proteomes" id="UP001196509">
    <property type="component" value="Unassembled WGS sequence"/>
</dbReference>
<keyword evidence="2" id="KW-1185">Reference proteome</keyword>
<dbReference type="EMBL" id="JAICBX010000002">
    <property type="protein sequence ID" value="MBW8638596.1"/>
    <property type="molecule type" value="Genomic_DNA"/>
</dbReference>
<evidence type="ECO:0000313" key="2">
    <source>
        <dbReference type="Proteomes" id="UP001196509"/>
    </source>
</evidence>